<dbReference type="GO" id="GO:0008241">
    <property type="term" value="F:peptidyl-dipeptidase activity"/>
    <property type="evidence" value="ECO:0007669"/>
    <property type="project" value="UniProtKB-EC"/>
</dbReference>
<dbReference type="OMA" id="YFVAHII"/>
<comment type="cofactor">
    <cofactor evidence="22">
        <name>Zn(2+)</name>
        <dbReference type="ChEBI" id="CHEBI:29105"/>
    </cofactor>
    <text evidence="22">Binds 1 zinc ion per subunit.</text>
</comment>
<evidence type="ECO:0000256" key="8">
    <source>
        <dbReference type="ARBA" id="ARBA00023002"/>
    </source>
</evidence>
<evidence type="ECO:0000256" key="19">
    <source>
        <dbReference type="PIRSR" id="PIRSR601548-4"/>
    </source>
</evidence>
<evidence type="ECO:0000313" key="24">
    <source>
        <dbReference type="Proteomes" id="UP000014500"/>
    </source>
</evidence>
<feature type="binding site" evidence="20">
    <location>
        <position position="332"/>
    </location>
    <ligand>
        <name>Zn(2+)</name>
        <dbReference type="ChEBI" id="CHEBI:29105"/>
        <label>2</label>
        <note>catalytic</note>
    </ligand>
</feature>
<dbReference type="InterPro" id="IPR020904">
    <property type="entry name" value="Sc_DH/Rdtase_CS"/>
</dbReference>
<evidence type="ECO:0000256" key="7">
    <source>
        <dbReference type="ARBA" id="ARBA00022833"/>
    </source>
</evidence>
<dbReference type="Gene3D" id="1.10.1370.30">
    <property type="match status" value="2"/>
</dbReference>
<sequence>MLQEQAKGADLIKHTWKIIKSYDWKSFKNESVKRQFHCLSVIGDAALEQNDFIQFSNLTSTMEIIYSSTTICNRQKNCELNLDPEITNIMASSRDYDDLLYVWKEWHDKVGHPIKQLYPKYVEWGTISAKANDFKNKAEMWLYDYETPNFDKEAEKIMMELKPFYDHLHAYVRKKLSFVYKDKILLDGPIPAHLLGNMWAQSWENIEDIVQPFPQSPTVNVTSAMLVKGYNTVKMFKMSEDFYTSLGLEPLPQSFFEKSMLERPKDVNHKVICHGQAWDFCDGKDFRIKMCTQVNMEDFIVIHHEMGHIQYFQQYKNLPFVFRTGANSGFHEAVGDVMALSVSTPKHLQKVGLLHNAPIDPESDINFLMSIALRKIAFLPFAYVADLWRWKVFKGEINEKEYNAKWWKLRKAYQGIEPSIKRTETDFDPGAKFHIAADVEYLRYFVATIIQFQFHKSLCIAAKEYDPKDPQKPLHKCDIYKSKEAGKLLHEMLSMGRSQPWPKAMQKITGNETMNAAAILEYFKPLHDFLMKENKKNNEHIGWTIRIIMTAKCVRCVNMRGKIAIITASSSGIGKAIALRLAAAGASVCLNGRDESALKDVQAACEKISPTNEKHFYVVGDLLIEKCRQELISKTIEKYGKLDILINNIGGGMGNPKSAIDGVSLTQLDEAIDINLRVPYHITQLSISHLIKSEGCIVNISSTITNSYSPTALNYGMAKAALDYFSHSLSVMLGSKHVRVNVVSPGSIITEKAHVRHEITREDYLKRAAVLGSIHGLERSGTPEEVAEVVAFLASDAASFVTGSTYLVDGGVSVAAPSASYRR</sequence>
<keyword evidence="2 22" id="KW-0121">Carboxypeptidase</keyword>
<evidence type="ECO:0000256" key="17">
    <source>
        <dbReference type="PIRSR" id="PIRSR601548-2"/>
    </source>
</evidence>
<keyword evidence="11 15" id="KW-0325">Glycoprotein</keyword>
<dbReference type="PRINTS" id="PR00791">
    <property type="entry name" value="PEPDIPTASEA"/>
</dbReference>
<evidence type="ECO:0000256" key="1">
    <source>
        <dbReference type="ARBA" id="ARBA00008139"/>
    </source>
</evidence>
<evidence type="ECO:0000256" key="13">
    <source>
        <dbReference type="ARBA" id="ARBA00039858"/>
    </source>
</evidence>
<dbReference type="GO" id="GO:0046872">
    <property type="term" value="F:metal ion binding"/>
    <property type="evidence" value="ECO:0007669"/>
    <property type="project" value="UniProtKB-KW"/>
</dbReference>
<reference evidence="23" key="2">
    <citation type="submission" date="2015-02" db="UniProtKB">
        <authorList>
            <consortium name="EnsemblMetazoa"/>
        </authorList>
    </citation>
    <scope>IDENTIFICATION</scope>
</reference>
<name>T1J0B9_STRMM</name>
<feature type="binding site" evidence="18">
    <location>
        <position position="332"/>
    </location>
    <ligand>
        <name>Zn(2+)</name>
        <dbReference type="ChEBI" id="CHEBI:29105"/>
        <label>1</label>
        <note>catalytic</note>
    </ligand>
</feature>
<dbReference type="Pfam" id="PF01401">
    <property type="entry name" value="Peptidase_M2"/>
    <property type="match status" value="1"/>
</dbReference>
<organism evidence="23 24">
    <name type="scientific">Strigamia maritima</name>
    <name type="common">European centipede</name>
    <name type="synonym">Geophilus maritimus</name>
    <dbReference type="NCBI Taxonomy" id="126957"/>
    <lineage>
        <taxon>Eukaryota</taxon>
        <taxon>Metazoa</taxon>
        <taxon>Ecdysozoa</taxon>
        <taxon>Arthropoda</taxon>
        <taxon>Myriapoda</taxon>
        <taxon>Chilopoda</taxon>
        <taxon>Pleurostigmophora</taxon>
        <taxon>Geophilomorpha</taxon>
        <taxon>Linotaeniidae</taxon>
        <taxon>Strigamia</taxon>
    </lineage>
</organism>
<keyword evidence="8" id="KW-0560">Oxidoreductase</keyword>
<evidence type="ECO:0000256" key="11">
    <source>
        <dbReference type="ARBA" id="ARBA00023180"/>
    </source>
</evidence>
<dbReference type="eggNOG" id="KOG0725">
    <property type="taxonomic scope" value="Eukaryota"/>
</dbReference>
<keyword evidence="7 18" id="KW-0862">Zinc</keyword>
<protein>
    <recommendedName>
        <fullName evidence="13 22">Angiotensin-converting enzyme</fullName>
        <ecNumber evidence="22">3.4.-.-</ecNumber>
    </recommendedName>
</protein>
<keyword evidence="10 19" id="KW-1015">Disulfide bond</keyword>
<evidence type="ECO:0000256" key="5">
    <source>
        <dbReference type="ARBA" id="ARBA00022729"/>
    </source>
</evidence>
<feature type="glycosylation site" description="N-linked (GlcNAc...) (complex) asparagine" evidence="15">
    <location>
        <position position="29"/>
    </location>
</feature>
<evidence type="ECO:0000256" key="21">
    <source>
        <dbReference type="PROSITE-ProRule" id="PRU01355"/>
    </source>
</evidence>
<dbReference type="Pfam" id="PF13561">
    <property type="entry name" value="adh_short_C2"/>
    <property type="match status" value="1"/>
</dbReference>
<dbReference type="EC" id="3.4.-.-" evidence="22"/>
<keyword evidence="24" id="KW-1185">Reference proteome</keyword>
<feature type="binding site" evidence="17">
    <location>
        <position position="145"/>
    </location>
    <ligand>
        <name>chloride</name>
        <dbReference type="ChEBI" id="CHEBI:17996"/>
        <label>1</label>
    </ligand>
</feature>
<evidence type="ECO:0000256" key="9">
    <source>
        <dbReference type="ARBA" id="ARBA00023049"/>
    </source>
</evidence>
<dbReference type="PhylomeDB" id="T1J0B9"/>
<accession>T1J0B9</accession>
<feature type="disulfide bond" evidence="19 21">
    <location>
        <begin position="273"/>
        <end position="291"/>
    </location>
</feature>
<evidence type="ECO:0000256" key="6">
    <source>
        <dbReference type="ARBA" id="ARBA00022801"/>
    </source>
</evidence>
<dbReference type="InterPro" id="IPR036291">
    <property type="entry name" value="NAD(P)-bd_dom_sf"/>
</dbReference>
<evidence type="ECO:0000313" key="23">
    <source>
        <dbReference type="EnsemblMetazoa" id="SMAR006964-PA"/>
    </source>
</evidence>
<evidence type="ECO:0000256" key="12">
    <source>
        <dbReference type="ARBA" id="ARBA00036868"/>
    </source>
</evidence>
<keyword evidence="5" id="KW-0732">Signal</keyword>
<keyword evidence="9 22" id="KW-0482">Metalloprotease</keyword>
<dbReference type="EMBL" id="JH431734">
    <property type="status" value="NOT_ANNOTATED_CDS"/>
    <property type="molecule type" value="Genomic_DNA"/>
</dbReference>
<feature type="binding site" evidence="20">
    <location>
        <position position="308"/>
    </location>
    <ligand>
        <name>Zn(2+)</name>
        <dbReference type="ChEBI" id="CHEBI:29105"/>
        <label>2</label>
        <note>catalytic</note>
    </ligand>
</feature>
<evidence type="ECO:0000256" key="4">
    <source>
        <dbReference type="ARBA" id="ARBA00022723"/>
    </source>
</evidence>
<dbReference type="STRING" id="126957.T1J0B9"/>
<dbReference type="GO" id="GO:0008237">
    <property type="term" value="F:metallopeptidase activity"/>
    <property type="evidence" value="ECO:0007669"/>
    <property type="project" value="UniProtKB-KW"/>
</dbReference>
<evidence type="ECO:0000256" key="2">
    <source>
        <dbReference type="ARBA" id="ARBA00022645"/>
    </source>
</evidence>
<feature type="active site" description="Proton acceptor 1" evidence="14">
    <location>
        <position position="305"/>
    </location>
</feature>
<dbReference type="HOGENOM" id="CLU_343987_0_0_1"/>
<comment type="caution">
    <text evidence="21">Lacks conserved residue(s) required for the propagation of feature annotation.</text>
</comment>
<comment type="similarity">
    <text evidence="1 21 22">Belongs to the peptidase M2 family.</text>
</comment>
<dbReference type="InterPro" id="IPR001548">
    <property type="entry name" value="Peptidase_M2"/>
</dbReference>
<feature type="active site" description="Proton acceptor 2" evidence="16">
    <location>
        <position position="305"/>
    </location>
</feature>
<dbReference type="EnsemblMetazoa" id="SMAR006964-RA">
    <property type="protein sequence ID" value="SMAR006964-PA"/>
    <property type="gene ID" value="SMAR006964"/>
</dbReference>
<dbReference type="PROSITE" id="PS00061">
    <property type="entry name" value="ADH_SHORT"/>
    <property type="match status" value="1"/>
</dbReference>
<dbReference type="PANTHER" id="PTHR10514">
    <property type="entry name" value="ANGIOTENSIN-CONVERTING ENZYME"/>
    <property type="match status" value="1"/>
</dbReference>
<evidence type="ECO:0000256" key="10">
    <source>
        <dbReference type="ARBA" id="ARBA00023157"/>
    </source>
</evidence>
<dbReference type="GO" id="GO:0016491">
    <property type="term" value="F:oxidoreductase activity"/>
    <property type="evidence" value="ECO:0007669"/>
    <property type="project" value="UniProtKB-KW"/>
</dbReference>
<keyword evidence="4 18" id="KW-0479">Metal-binding</keyword>
<evidence type="ECO:0000256" key="3">
    <source>
        <dbReference type="ARBA" id="ARBA00022670"/>
    </source>
</evidence>
<dbReference type="GO" id="GO:0004180">
    <property type="term" value="F:carboxypeptidase activity"/>
    <property type="evidence" value="ECO:0007669"/>
    <property type="project" value="UniProtKB-KW"/>
</dbReference>
<feature type="active site" description="Proton donor 1" evidence="14">
    <location>
        <position position="434"/>
    </location>
</feature>
<feature type="binding site" evidence="18">
    <location>
        <position position="304"/>
    </location>
    <ligand>
        <name>Zn(2+)</name>
        <dbReference type="ChEBI" id="CHEBI:29105"/>
        <label>1</label>
        <note>catalytic</note>
    </ligand>
</feature>
<dbReference type="Gene3D" id="3.40.50.720">
    <property type="entry name" value="NAD(P)-binding Rossmann-like Domain"/>
    <property type="match status" value="1"/>
</dbReference>
<dbReference type="SUPFAM" id="SSF51735">
    <property type="entry name" value="NAD(P)-binding Rossmann-fold domains"/>
    <property type="match status" value="1"/>
</dbReference>
<dbReference type="GO" id="GO:0005886">
    <property type="term" value="C:plasma membrane"/>
    <property type="evidence" value="ECO:0007669"/>
    <property type="project" value="TreeGrafter"/>
</dbReference>
<evidence type="ECO:0000256" key="22">
    <source>
        <dbReference type="RuleBase" id="RU361144"/>
    </source>
</evidence>
<evidence type="ECO:0000256" key="16">
    <source>
        <dbReference type="PIRSR" id="PIRSR601548-11"/>
    </source>
</evidence>
<reference evidence="24" key="1">
    <citation type="submission" date="2011-05" db="EMBL/GenBank/DDBJ databases">
        <authorList>
            <person name="Richards S.R."/>
            <person name="Qu J."/>
            <person name="Jiang H."/>
            <person name="Jhangiani S.N."/>
            <person name="Agravi P."/>
            <person name="Goodspeed R."/>
            <person name="Gross S."/>
            <person name="Mandapat C."/>
            <person name="Jackson L."/>
            <person name="Mathew T."/>
            <person name="Pu L."/>
            <person name="Thornton R."/>
            <person name="Saada N."/>
            <person name="Wilczek-Boney K.B."/>
            <person name="Lee S."/>
            <person name="Kovar C."/>
            <person name="Wu Y."/>
            <person name="Scherer S.E."/>
            <person name="Worley K.C."/>
            <person name="Muzny D.M."/>
            <person name="Gibbs R."/>
        </authorList>
    </citation>
    <scope>NUCLEOTIDE SEQUENCE</scope>
    <source>
        <strain evidence="24">Brora</strain>
    </source>
</reference>
<feature type="binding site" evidence="20">
    <location>
        <position position="304"/>
    </location>
    <ligand>
        <name>Zn(2+)</name>
        <dbReference type="ChEBI" id="CHEBI:29105"/>
        <label>2</label>
        <note>catalytic</note>
    </ligand>
</feature>
<evidence type="ECO:0000256" key="18">
    <source>
        <dbReference type="PIRSR" id="PIRSR601548-3"/>
    </source>
</evidence>
<dbReference type="SUPFAM" id="SSF55486">
    <property type="entry name" value="Metalloproteases ('zincins'), catalytic domain"/>
    <property type="match status" value="1"/>
</dbReference>
<feature type="disulfide bond" evidence="19 21">
    <location>
        <begin position="459"/>
        <end position="477"/>
    </location>
</feature>
<dbReference type="AlphaFoldDB" id="T1J0B9"/>
<feature type="binding site" evidence="18">
    <location>
        <position position="308"/>
    </location>
    <ligand>
        <name>Zn(2+)</name>
        <dbReference type="ChEBI" id="CHEBI:29105"/>
        <label>1</label>
        <note>catalytic</note>
    </ligand>
</feature>
<dbReference type="Proteomes" id="UP000014500">
    <property type="component" value="Unassembled WGS sequence"/>
</dbReference>
<feature type="active site" description="Proton donor 2" evidence="16">
    <location>
        <position position="434"/>
    </location>
</feature>
<comment type="catalytic activity">
    <reaction evidence="12">
        <text>Release of a C-terminal dipeptide, oligopeptide-|-Xaa-Yaa, when Xaa is not Pro, and Yaa is neither Asp nor Glu. Thus, conversion of angiotensin I to angiotensin II, with increase in vasoconstrictor activity, but no action on angiotensin II.</text>
        <dbReference type="EC" id="3.4.15.1"/>
    </reaction>
</comment>
<keyword evidence="3 22" id="KW-0645">Protease</keyword>
<dbReference type="CDD" id="cd06461">
    <property type="entry name" value="M2_ACE"/>
    <property type="match status" value="1"/>
</dbReference>
<keyword evidence="6 22" id="KW-0378">Hydrolase</keyword>
<dbReference type="eggNOG" id="KOG3690">
    <property type="taxonomic scope" value="Eukaryota"/>
</dbReference>
<dbReference type="FunFam" id="3.40.50.720:FF:000084">
    <property type="entry name" value="Short-chain dehydrogenase reductase"/>
    <property type="match status" value="1"/>
</dbReference>
<feature type="binding site" evidence="17">
    <location>
        <position position="443"/>
    </location>
    <ligand>
        <name>chloride</name>
        <dbReference type="ChEBI" id="CHEBI:17996"/>
        <label>1</label>
    </ligand>
</feature>
<evidence type="ECO:0000256" key="14">
    <source>
        <dbReference type="PIRSR" id="PIRSR601548-1"/>
    </source>
</evidence>
<proteinExistence type="inferred from homology"/>
<evidence type="ECO:0000256" key="20">
    <source>
        <dbReference type="PIRSR" id="PIRSR601548-8"/>
    </source>
</evidence>
<dbReference type="PROSITE" id="PS52011">
    <property type="entry name" value="PEPTIDASE_M2"/>
    <property type="match status" value="1"/>
</dbReference>
<dbReference type="InterPro" id="IPR002347">
    <property type="entry name" value="SDR_fam"/>
</dbReference>
<evidence type="ECO:0000256" key="15">
    <source>
        <dbReference type="PIRSR" id="PIRSR601548-10"/>
    </source>
</evidence>
<dbReference type="GO" id="GO:0006508">
    <property type="term" value="P:proteolysis"/>
    <property type="evidence" value="ECO:0007669"/>
    <property type="project" value="UniProtKB-KW"/>
</dbReference>
<dbReference type="FunFam" id="1.10.1370.30:FF:000004">
    <property type="entry name" value="Angiotensin-converting enzyme"/>
    <property type="match status" value="1"/>
</dbReference>
<dbReference type="PANTHER" id="PTHR10514:SF27">
    <property type="entry name" value="ANGIOTENSIN-CONVERTING ENZYME"/>
    <property type="match status" value="1"/>
</dbReference>